<dbReference type="Proteomes" id="UP001232343">
    <property type="component" value="Unassembled WGS sequence"/>
</dbReference>
<accession>A0ABU0D241</accession>
<dbReference type="Gene3D" id="1.20.120.450">
    <property type="entry name" value="dinb family like domain"/>
    <property type="match status" value="1"/>
</dbReference>
<organism evidence="2 3">
    <name type="scientific">Lederbergia wuyishanensis</name>
    <dbReference type="NCBI Taxonomy" id="1347903"/>
    <lineage>
        <taxon>Bacteria</taxon>
        <taxon>Bacillati</taxon>
        <taxon>Bacillota</taxon>
        <taxon>Bacilli</taxon>
        <taxon>Bacillales</taxon>
        <taxon>Bacillaceae</taxon>
        <taxon>Lederbergia</taxon>
    </lineage>
</organism>
<sequence>MDMKQRRQWNENHKRLKEIILKTEEHSKAVQLFLNQHSLLHSSSISQMVHETLEDKLMKNLDETTFRQFPVPNPDTKNSIAWHLWHIARIEDMTMNLLVADEQQVLYSANWLEKMNISFTHSGNDMPEEDIAILSSRIDIHSLLAYRAAVGIQTQKVISSLKPGQFKIQVDQNRITRLFDEKAVLPNSRWLAEYWSKKNIAGLMLMPATRHIFLHLNKCVRIKEKLHKQTKKLILMKSVP</sequence>
<dbReference type="EMBL" id="JAUSUO010000002">
    <property type="protein sequence ID" value="MDQ0342466.1"/>
    <property type="molecule type" value="Genomic_DNA"/>
</dbReference>
<dbReference type="InterPro" id="IPR024775">
    <property type="entry name" value="DinB-like"/>
</dbReference>
<dbReference type="InterPro" id="IPR034660">
    <property type="entry name" value="DinB/YfiT-like"/>
</dbReference>
<proteinExistence type="predicted"/>
<keyword evidence="3" id="KW-1185">Reference proteome</keyword>
<comment type="caution">
    <text evidence="2">The sequence shown here is derived from an EMBL/GenBank/DDBJ whole genome shotgun (WGS) entry which is preliminary data.</text>
</comment>
<gene>
    <name evidence="2" type="ORF">J2S14_001278</name>
</gene>
<name>A0ABU0D241_9BACI</name>
<dbReference type="SUPFAM" id="SSF109854">
    <property type="entry name" value="DinB/YfiT-like putative metalloenzymes"/>
    <property type="match status" value="1"/>
</dbReference>
<dbReference type="Pfam" id="PF12867">
    <property type="entry name" value="DinB_2"/>
    <property type="match status" value="1"/>
</dbReference>
<evidence type="ECO:0000259" key="1">
    <source>
        <dbReference type="Pfam" id="PF12867"/>
    </source>
</evidence>
<protein>
    <recommendedName>
        <fullName evidence="1">DinB-like domain-containing protein</fullName>
    </recommendedName>
</protein>
<evidence type="ECO:0000313" key="2">
    <source>
        <dbReference type="EMBL" id="MDQ0342466.1"/>
    </source>
</evidence>
<feature type="domain" description="DinB-like" evidence="1">
    <location>
        <begin position="56"/>
        <end position="166"/>
    </location>
</feature>
<evidence type="ECO:0000313" key="3">
    <source>
        <dbReference type="Proteomes" id="UP001232343"/>
    </source>
</evidence>
<reference evidence="2 3" key="1">
    <citation type="submission" date="2023-07" db="EMBL/GenBank/DDBJ databases">
        <title>Genomic Encyclopedia of Type Strains, Phase IV (KMG-IV): sequencing the most valuable type-strain genomes for metagenomic binning, comparative biology and taxonomic classification.</title>
        <authorList>
            <person name="Goeker M."/>
        </authorList>
    </citation>
    <scope>NUCLEOTIDE SEQUENCE [LARGE SCALE GENOMIC DNA]</scope>
    <source>
        <strain evidence="2 3">DSM 27848</strain>
    </source>
</reference>